<feature type="repeat" description="ANK" evidence="3">
    <location>
        <begin position="936"/>
        <end position="969"/>
    </location>
</feature>
<proteinExistence type="predicted"/>
<dbReference type="InParanoid" id="A8NMY2"/>
<evidence type="ECO:0000313" key="6">
    <source>
        <dbReference type="Proteomes" id="UP000001861"/>
    </source>
</evidence>
<evidence type="ECO:0000259" key="4">
    <source>
        <dbReference type="Pfam" id="PF24883"/>
    </source>
</evidence>
<evidence type="ECO:0000256" key="1">
    <source>
        <dbReference type="ARBA" id="ARBA00022737"/>
    </source>
</evidence>
<dbReference type="InterPro" id="IPR056884">
    <property type="entry name" value="NPHP3-like_N"/>
</dbReference>
<dbReference type="HOGENOM" id="CLU_000288_34_23_1"/>
<feature type="repeat" description="ANK" evidence="3">
    <location>
        <begin position="1075"/>
        <end position="1108"/>
    </location>
</feature>
<feature type="repeat" description="ANK" evidence="3">
    <location>
        <begin position="1006"/>
        <end position="1039"/>
    </location>
</feature>
<comment type="caution">
    <text evidence="5">The sequence shown here is derived from an EMBL/GenBank/DDBJ whole genome shotgun (WGS) entry which is preliminary data.</text>
</comment>
<dbReference type="EMBL" id="AACS02000012">
    <property type="protein sequence ID" value="EAU86776.2"/>
    <property type="molecule type" value="Genomic_DNA"/>
</dbReference>
<keyword evidence="6" id="KW-1185">Reference proteome</keyword>
<keyword evidence="1" id="KW-0677">Repeat</keyword>
<dbReference type="GeneID" id="6011536"/>
<evidence type="ECO:0000313" key="5">
    <source>
        <dbReference type="EMBL" id="EAU86776.2"/>
    </source>
</evidence>
<dbReference type="Pfam" id="PF13637">
    <property type="entry name" value="Ank_4"/>
    <property type="match status" value="1"/>
</dbReference>
<dbReference type="Proteomes" id="UP000001861">
    <property type="component" value="Unassembled WGS sequence"/>
</dbReference>
<dbReference type="Pfam" id="PF00023">
    <property type="entry name" value="Ank"/>
    <property type="match status" value="3"/>
</dbReference>
<feature type="repeat" description="ANK" evidence="3">
    <location>
        <begin position="596"/>
        <end position="628"/>
    </location>
</feature>
<dbReference type="SMART" id="SM00248">
    <property type="entry name" value="ANK"/>
    <property type="match status" value="23"/>
</dbReference>
<dbReference type="SUPFAM" id="SSF52540">
    <property type="entry name" value="P-loop containing nucleoside triphosphate hydrolases"/>
    <property type="match status" value="1"/>
</dbReference>
<dbReference type="OrthoDB" id="194358at2759"/>
<dbReference type="PROSITE" id="PS50088">
    <property type="entry name" value="ANK_REPEAT"/>
    <property type="match status" value="9"/>
</dbReference>
<feature type="repeat" description="ANK" evidence="3">
    <location>
        <begin position="807"/>
        <end position="840"/>
    </location>
</feature>
<dbReference type="Pfam" id="PF12796">
    <property type="entry name" value="Ank_2"/>
    <property type="match status" value="5"/>
</dbReference>
<dbReference type="VEuPathDB" id="FungiDB:CC1G_09901"/>
<feature type="repeat" description="ANK" evidence="3">
    <location>
        <begin position="1347"/>
        <end position="1380"/>
    </location>
</feature>
<dbReference type="PANTHER" id="PTHR24198:SF165">
    <property type="entry name" value="ANKYRIN REPEAT-CONTAINING PROTEIN-RELATED"/>
    <property type="match status" value="1"/>
</dbReference>
<dbReference type="SUPFAM" id="SSF48403">
    <property type="entry name" value="Ankyrin repeat"/>
    <property type="match status" value="4"/>
</dbReference>
<feature type="domain" description="Nephrocystin 3-like N-terminal" evidence="4">
    <location>
        <begin position="97"/>
        <end position="253"/>
    </location>
</feature>
<dbReference type="PROSITE" id="PS50297">
    <property type="entry name" value="ANK_REP_REGION"/>
    <property type="match status" value="4"/>
</dbReference>
<reference evidence="5 6" key="1">
    <citation type="journal article" date="2010" name="Proc. Natl. Acad. Sci. U.S.A.">
        <title>Insights into evolution of multicellular fungi from the assembled chromosomes of the mushroom Coprinopsis cinerea (Coprinus cinereus).</title>
        <authorList>
            <person name="Stajich J.E."/>
            <person name="Wilke S.K."/>
            <person name="Ahren D."/>
            <person name="Au C.H."/>
            <person name="Birren B.W."/>
            <person name="Borodovsky M."/>
            <person name="Burns C."/>
            <person name="Canback B."/>
            <person name="Casselton L.A."/>
            <person name="Cheng C.K."/>
            <person name="Deng J."/>
            <person name="Dietrich F.S."/>
            <person name="Fargo D.C."/>
            <person name="Farman M.L."/>
            <person name="Gathman A.C."/>
            <person name="Goldberg J."/>
            <person name="Guigo R."/>
            <person name="Hoegger P.J."/>
            <person name="Hooker J.B."/>
            <person name="Huggins A."/>
            <person name="James T.Y."/>
            <person name="Kamada T."/>
            <person name="Kilaru S."/>
            <person name="Kodira C."/>
            <person name="Kues U."/>
            <person name="Kupfer D."/>
            <person name="Kwan H.S."/>
            <person name="Lomsadze A."/>
            <person name="Li W."/>
            <person name="Lilly W.W."/>
            <person name="Ma L.J."/>
            <person name="Mackey A.J."/>
            <person name="Manning G."/>
            <person name="Martin F."/>
            <person name="Muraguchi H."/>
            <person name="Natvig D.O."/>
            <person name="Palmerini H."/>
            <person name="Ramesh M.A."/>
            <person name="Rehmeyer C.J."/>
            <person name="Roe B.A."/>
            <person name="Shenoy N."/>
            <person name="Stanke M."/>
            <person name="Ter-Hovhannisyan V."/>
            <person name="Tunlid A."/>
            <person name="Velagapudi R."/>
            <person name="Vision T.J."/>
            <person name="Zeng Q."/>
            <person name="Zolan M.E."/>
            <person name="Pukkila P.J."/>
        </authorList>
    </citation>
    <scope>NUCLEOTIDE SEQUENCE [LARGE SCALE GENOMIC DNA]</scope>
    <source>
        <strain evidence="6">Okayama-7 / 130 / ATCC MYA-4618 / FGSC 9003</strain>
    </source>
</reference>
<dbReference type="Gene3D" id="1.25.40.20">
    <property type="entry name" value="Ankyrin repeat-containing domain"/>
    <property type="match status" value="8"/>
</dbReference>
<dbReference type="InterPro" id="IPR027417">
    <property type="entry name" value="P-loop_NTPase"/>
</dbReference>
<name>A8NMY2_COPC7</name>
<feature type="repeat" description="ANK" evidence="3">
    <location>
        <begin position="1381"/>
        <end position="1414"/>
    </location>
</feature>
<protein>
    <submittedName>
        <fullName evidence="5">Ankyrin-1</fullName>
    </submittedName>
</protein>
<keyword evidence="2 3" id="KW-0040">ANK repeat</keyword>
<gene>
    <name evidence="5" type="ORF">CC1G_09901</name>
</gene>
<feature type="repeat" description="ANK" evidence="3">
    <location>
        <begin position="563"/>
        <end position="595"/>
    </location>
</feature>
<dbReference type="KEGG" id="cci:CC1G_09901"/>
<dbReference type="InterPro" id="IPR036770">
    <property type="entry name" value="Ankyrin_rpt-contain_sf"/>
</dbReference>
<dbReference type="Gene3D" id="3.40.50.300">
    <property type="entry name" value="P-loop containing nucleotide triphosphate hydrolases"/>
    <property type="match status" value="1"/>
</dbReference>
<evidence type="ECO:0000256" key="3">
    <source>
        <dbReference type="PROSITE-ProRule" id="PRU00023"/>
    </source>
</evidence>
<dbReference type="eggNOG" id="KOG4177">
    <property type="taxonomic scope" value="Eukaryota"/>
</dbReference>
<accession>A8NMY2</accession>
<evidence type="ECO:0000256" key="2">
    <source>
        <dbReference type="ARBA" id="ARBA00023043"/>
    </source>
</evidence>
<dbReference type="PANTHER" id="PTHR24198">
    <property type="entry name" value="ANKYRIN REPEAT AND PROTEIN KINASE DOMAIN-CONTAINING PROTEIN"/>
    <property type="match status" value="1"/>
</dbReference>
<dbReference type="Pfam" id="PF24883">
    <property type="entry name" value="NPHP3_N"/>
    <property type="match status" value="1"/>
</dbReference>
<dbReference type="RefSeq" id="XP_001835010.2">
    <property type="nucleotide sequence ID" value="XM_001834958.2"/>
</dbReference>
<dbReference type="Pfam" id="PF13857">
    <property type="entry name" value="Ank_5"/>
    <property type="match status" value="1"/>
</dbReference>
<sequence length="1469" mass="160770">MGQLLSTSVTSGQGGWTMPGTYDFENEDHSMFKHARHVNIDGGIFITGDVIVQIDEYKSSNSLEKRRELVAQLRHWLADNVNFRAIHTDVRRRRTSGTGQWLLESRLYREWKKSKGGVIWWMGMPGAGKTVMASTIIDDLLPLENDSERTCVLFVYSRYTEPLAVTDILKALIKQCIERNHDLAALVKPVYDKHKLEETEPSADELVELLRKLESYFGRVYYVIDGVDEAHLDVRFDLIQVINNLQGNIMLTSRPLDDLGKDLNYAVFCKLAAQNDDLKLHMEEKLRRHKHLHRVLSLNNSQEEVLHQIIEKAEGMFLHASLQLDAIQHCRSLECVKKKLAEFPTGLHGVYAATMQRIEEQDPESRDLAKWVLLWLTYARGPLSMQDLRYALATRDTGAYEHERMPDEASVISVCCGLVEEHWASNTIRLIHYTAIDAIAPLLLKDFPHPHVPIAKTLFQRITSTATVPTYAILMPFKWDEQPLLFYAHKHLGVHVHQCPQSEITDAIDHFLSSFTHIPFRWGWNRDLDWLGPPHVAAYYGFWPHFQALRERGWDLNLKTTKKRNTPLHFAAILGERRGVEALLQCCVDINVKCADGWTPLMHGAGNGHKDVVELLLVPGVAVNTIGAGGTALELASLKGHEGVVDRLLQFPGILVDATGSGYERIAHDPGSVGDIYVKYRAEASRILAARAGLKANFPQAPKVDTEESQGQTALMAASSRGHVGVVNRLLQVPGISDYASCALLLALDGGHEGAVGRLLQVPGIDVNCTTRDGITALTIASIIGNERNVEMLLQCQGINVNARSPDGSTALMLASRFGREGVVSRLLQVPGVDVNAAQSEGWTALMLASYHGHEDIVSRLLRVPTIEVNSTKNDELGLPKPESKPKINRYRYPARFAPKLNGWTPLILASERGHEGVVSAILQHPRVKVNATRKDGWTALMVASDSGHSGIVSRLLQAPGVDFNARNTEDGSTALMLALQNNRCGVVIDRLLQVPELDVNAARNDGWTALMIASKRGHWNVVVKLLQVPGIDVNAVSKAAGITALDLACIEDRTDIVCALLEFPGIAVNAPDHGGWTALMLASLHGHDHTVAKLLQFPGIDVNAVQQDGWTALMAASINGHEGVVTALLRAPGIQVDIACTGGWTALMMASNSGYTGVVDRLLQIPGINVGAANSAGLNALMAASINGFESVVSRLLEDPGLDVNAAKNDGFTALMLASNNGHEKTVARLIQVPGIQVNNAEGGWGPLMLAASHGHADIVARLLNFPGIQVHPSHLNGCQWSALMLASVNGHEDTVARLLQFPGMQVNATNDGWTALMLASWHGHEGIVARLLQDPAIEVNMACQSGQTALMLAARNGHIGALKQLLLHPKLDPHLRDRHNFTALHWAAESGHHDTVRELVECDGVDVNAVDDDGETALIMASRGGHTLVVEALLKVNGLDVDAKANNGFTAAAWLSWNRTGLGGKWW</sequence>
<dbReference type="InterPro" id="IPR002110">
    <property type="entry name" value="Ankyrin_rpt"/>
</dbReference>
<dbReference type="OMA" id="HASALMM"/>
<dbReference type="STRING" id="240176.A8NMY2"/>
<organism evidence="5 6">
    <name type="scientific">Coprinopsis cinerea (strain Okayama-7 / 130 / ATCC MYA-4618 / FGSC 9003)</name>
    <name type="common">Inky cap fungus</name>
    <name type="synonym">Hormographiella aspergillata</name>
    <dbReference type="NCBI Taxonomy" id="240176"/>
    <lineage>
        <taxon>Eukaryota</taxon>
        <taxon>Fungi</taxon>
        <taxon>Dikarya</taxon>
        <taxon>Basidiomycota</taxon>
        <taxon>Agaricomycotina</taxon>
        <taxon>Agaricomycetes</taxon>
        <taxon>Agaricomycetidae</taxon>
        <taxon>Agaricales</taxon>
        <taxon>Agaricineae</taxon>
        <taxon>Psathyrellaceae</taxon>
        <taxon>Coprinopsis</taxon>
    </lineage>
</organism>
<feature type="repeat" description="ANK" evidence="3">
    <location>
        <begin position="1211"/>
        <end position="1244"/>
    </location>
</feature>